<dbReference type="GO" id="GO:0016616">
    <property type="term" value="F:oxidoreductase activity, acting on the CH-OH group of donors, NAD or NADP as acceptor"/>
    <property type="evidence" value="ECO:0007669"/>
    <property type="project" value="InterPro"/>
</dbReference>
<dbReference type="Gene3D" id="3.40.980.20">
    <property type="entry name" value="Four-carbon acid sugar kinase, nucleotide binding domain"/>
    <property type="match status" value="1"/>
</dbReference>
<comment type="function">
    <text evidence="7">Catalyzes oxidation of L-threonate to 2-oxo-tetronate. Can use either NAD(+) or NADP(+) as cosubstrate, with a preference for NAD(+).</text>
</comment>
<gene>
    <name evidence="16" type="ORF">NSCI0253_LOCUS38320</name>
</gene>
<evidence type="ECO:0000256" key="5">
    <source>
        <dbReference type="ARBA" id="ARBA00022840"/>
    </source>
</evidence>
<evidence type="ECO:0000256" key="11">
    <source>
        <dbReference type="ARBA" id="ARBA00047312"/>
    </source>
</evidence>
<keyword evidence="2" id="KW-0808">Transferase</keyword>
<evidence type="ECO:0000256" key="10">
    <source>
        <dbReference type="ARBA" id="ARBA00039407"/>
    </source>
</evidence>
<dbReference type="InterPro" id="IPR010737">
    <property type="entry name" value="4-carb_acid_sugar_kinase_N"/>
</dbReference>
<dbReference type="Pfam" id="PF17042">
    <property type="entry name" value="NBD_C"/>
    <property type="match status" value="1"/>
</dbReference>
<name>A0A7S1ASQ1_NOCSC</name>
<keyword evidence="5" id="KW-0067">ATP-binding</keyword>
<evidence type="ECO:0000259" key="13">
    <source>
        <dbReference type="Pfam" id="PF07005"/>
    </source>
</evidence>
<dbReference type="Pfam" id="PF07005">
    <property type="entry name" value="SBD_N"/>
    <property type="match status" value="1"/>
</dbReference>
<evidence type="ECO:0000256" key="9">
    <source>
        <dbReference type="ARBA" id="ARBA00038870"/>
    </source>
</evidence>
<dbReference type="InterPro" id="IPR013328">
    <property type="entry name" value="6PGD_dom2"/>
</dbReference>
<dbReference type="NCBIfam" id="NF043037">
    <property type="entry name" value="ThreonDh"/>
    <property type="match status" value="1"/>
</dbReference>
<evidence type="ECO:0000256" key="3">
    <source>
        <dbReference type="ARBA" id="ARBA00022741"/>
    </source>
</evidence>
<evidence type="ECO:0000256" key="4">
    <source>
        <dbReference type="ARBA" id="ARBA00022777"/>
    </source>
</evidence>
<dbReference type="InterPro" id="IPR031475">
    <property type="entry name" value="NBD_C"/>
</dbReference>
<dbReference type="InterPro" id="IPR042213">
    <property type="entry name" value="NBD_C_sf"/>
</dbReference>
<sequence length="792" mass="82319">MANETVGFIGLGAMGNGMAKALVKAGFQVNAFDAYSPALAAGVTAGMNACDSPEALAATGIKTLVLMVVSGTQAEEVLWGEGGAATKLQKGAVVILCSTVSPSTAKSLDAKLRKDGLLFVDAPVSGGTVKAAEGTLTIFASGSASAMAAAEPALNAMSGLLYKVGSTAGEGTSVKTVNQLLAGVHIAAAAEAMAFGARAGLDTRQLYEIITNAAGNSWMFENRVPRMLDEAYSPAKSQLNIFVKDLAIVLGEARDLTFPCPLAAAAHQQFLAGSAAGWGKLDDSSLVKVFEQATGVRVACPELQPGQRRRWPSLSLSETLANLPPAHAREGPLEEIRGLTRSGGAPKLVVLDDDPTGTQTVRRIAVLTEWSVESVKTELTAAAPGFFILTNSRALPTQEARRLTQEICANVNAAAKASGVACTVVLRGDSCLRGHYPAEVDAAAEEFGGFDATVICPFFLQGGRYTINDVHYVAAGDVLTPVSETEFAKDKAFGFGESNVCDWIEEKSEGRVKSADVQSLTIHDLRVGGVNAVTSRLLDIPRGGTIVVNAAAEADLSVFCAGLLHAEAAGRKFLCRTAASFVSARLGIDSSSAPLVTPAQLEPSSKAGGLIMVGSYVQKSTAQVEVLKAKRGDKLEVIEVLVSDILVPGGGLEQAAVVAKKADKALQDGQDVLVLTSRTLVHGKDANESLDIGSKVSDCLVQALQAITTRPRYLLAKGGITSSDLATKGLNVSRALVAGQAAPGVSTWLLGAGSRWEGLPYIVFPGNVGTDDTVATVVEAWAARVEQRGWWE</sequence>
<evidence type="ECO:0000259" key="15">
    <source>
        <dbReference type="Pfam" id="PF17042"/>
    </source>
</evidence>
<dbReference type="EMBL" id="HBFQ01053897">
    <property type="protein sequence ID" value="CAD8863965.1"/>
    <property type="molecule type" value="Transcribed_RNA"/>
</dbReference>
<dbReference type="InterPro" id="IPR008927">
    <property type="entry name" value="6-PGluconate_DH-like_C_sf"/>
</dbReference>
<dbReference type="GO" id="GO:0051287">
    <property type="term" value="F:NAD binding"/>
    <property type="evidence" value="ECO:0007669"/>
    <property type="project" value="InterPro"/>
</dbReference>
<keyword evidence="6" id="KW-0119">Carbohydrate metabolism</keyword>
<protein>
    <recommendedName>
        <fullName evidence="10">L-threonate dehydrogenase</fullName>
        <ecNumber evidence="9">1.1.1.411</ecNumber>
    </recommendedName>
</protein>
<feature type="domain" description="Four-carbon acid sugar kinase nucleotide binding" evidence="15">
    <location>
        <begin position="610"/>
        <end position="773"/>
    </location>
</feature>
<dbReference type="InterPro" id="IPR050006">
    <property type="entry name" value="LtnD"/>
</dbReference>
<feature type="domain" description="3-hydroxyisobutyrate dehydrogenase-like NAD-binding" evidence="14">
    <location>
        <begin position="169"/>
        <end position="289"/>
    </location>
</feature>
<accession>A0A7S1ASQ1</accession>
<dbReference type="Pfam" id="PF03446">
    <property type="entry name" value="NAD_binding_2"/>
    <property type="match status" value="1"/>
</dbReference>
<dbReference type="SUPFAM" id="SSF142764">
    <property type="entry name" value="YgbK-like"/>
    <property type="match status" value="1"/>
</dbReference>
<dbReference type="SUPFAM" id="SSF51735">
    <property type="entry name" value="NAD(P)-binding Rossmann-fold domains"/>
    <property type="match status" value="1"/>
</dbReference>
<dbReference type="GO" id="GO:0050661">
    <property type="term" value="F:NADP binding"/>
    <property type="evidence" value="ECO:0007669"/>
    <property type="project" value="InterPro"/>
</dbReference>
<evidence type="ECO:0000256" key="8">
    <source>
        <dbReference type="ARBA" id="ARBA00037979"/>
    </source>
</evidence>
<dbReference type="PANTHER" id="PTHR43060:SF17">
    <property type="entry name" value="L-THREONATE DEHYDROGENASE"/>
    <property type="match status" value="1"/>
</dbReference>
<evidence type="ECO:0000259" key="14">
    <source>
        <dbReference type="Pfam" id="PF14833"/>
    </source>
</evidence>
<comment type="similarity">
    <text evidence="1">Belongs to the four-carbon acid sugar kinase family.</text>
</comment>
<dbReference type="InterPro" id="IPR037051">
    <property type="entry name" value="4-carb_acid_sugar_kinase_N_sf"/>
</dbReference>
<dbReference type="Gene3D" id="3.40.50.10840">
    <property type="entry name" value="Putative sugar-binding, N-terminal domain"/>
    <property type="match status" value="1"/>
</dbReference>
<dbReference type="Gene3D" id="3.40.50.720">
    <property type="entry name" value="NAD(P)-binding Rossmann-like Domain"/>
    <property type="match status" value="1"/>
</dbReference>
<evidence type="ECO:0000259" key="12">
    <source>
        <dbReference type="Pfam" id="PF03446"/>
    </source>
</evidence>
<evidence type="ECO:0000256" key="6">
    <source>
        <dbReference type="ARBA" id="ARBA00023277"/>
    </source>
</evidence>
<evidence type="ECO:0000256" key="2">
    <source>
        <dbReference type="ARBA" id="ARBA00022679"/>
    </source>
</evidence>
<feature type="domain" description="6-phosphogluconate dehydrogenase NADP-binding" evidence="12">
    <location>
        <begin position="5"/>
        <end position="161"/>
    </location>
</feature>
<keyword evidence="4" id="KW-0418">Kinase</keyword>
<feature type="domain" description="Four-carbon acid sugar kinase N-terminal" evidence="13">
    <location>
        <begin position="348"/>
        <end position="584"/>
    </location>
</feature>
<organism evidence="16">
    <name type="scientific">Noctiluca scintillans</name>
    <name type="common">Sea sparkle</name>
    <name type="synonym">Red tide dinoflagellate</name>
    <dbReference type="NCBI Taxonomy" id="2966"/>
    <lineage>
        <taxon>Eukaryota</taxon>
        <taxon>Sar</taxon>
        <taxon>Alveolata</taxon>
        <taxon>Dinophyceae</taxon>
        <taxon>Noctilucales</taxon>
        <taxon>Noctilucaceae</taxon>
        <taxon>Noctiluca</taxon>
    </lineage>
</organism>
<dbReference type="SUPFAM" id="SSF48179">
    <property type="entry name" value="6-phosphogluconate dehydrogenase C-terminal domain-like"/>
    <property type="match status" value="1"/>
</dbReference>
<comment type="catalytic activity">
    <reaction evidence="11">
        <text>L-threonate + NAD(+) = 2-dehydro-L-erythronate + NADH + H(+)</text>
        <dbReference type="Rhea" id="RHEA:52548"/>
        <dbReference type="ChEBI" id="CHEBI:15378"/>
        <dbReference type="ChEBI" id="CHEBI:57540"/>
        <dbReference type="ChEBI" id="CHEBI:57561"/>
        <dbReference type="ChEBI" id="CHEBI:57945"/>
        <dbReference type="ChEBI" id="CHEBI:136669"/>
        <dbReference type="EC" id="1.1.1.411"/>
    </reaction>
</comment>
<dbReference type="Pfam" id="PF14833">
    <property type="entry name" value="NAD_binding_11"/>
    <property type="match status" value="1"/>
</dbReference>
<keyword evidence="3" id="KW-0547">Nucleotide-binding</keyword>
<reference evidence="16" key="1">
    <citation type="submission" date="2021-01" db="EMBL/GenBank/DDBJ databases">
        <authorList>
            <person name="Corre E."/>
            <person name="Pelletier E."/>
            <person name="Niang G."/>
            <person name="Scheremetjew M."/>
            <person name="Finn R."/>
            <person name="Kale V."/>
            <person name="Holt S."/>
            <person name="Cochrane G."/>
            <person name="Meng A."/>
            <person name="Brown T."/>
            <person name="Cohen L."/>
        </authorList>
    </citation>
    <scope>NUCLEOTIDE SEQUENCE</scope>
</reference>
<dbReference type="PANTHER" id="PTHR43060">
    <property type="entry name" value="3-HYDROXYISOBUTYRATE DEHYDROGENASE-LIKE 1, MITOCHONDRIAL-RELATED"/>
    <property type="match status" value="1"/>
</dbReference>
<dbReference type="InterPro" id="IPR006115">
    <property type="entry name" value="6PGDH_NADP-bd"/>
</dbReference>
<evidence type="ECO:0000256" key="1">
    <source>
        <dbReference type="ARBA" id="ARBA00005715"/>
    </source>
</evidence>
<dbReference type="GO" id="GO:0016301">
    <property type="term" value="F:kinase activity"/>
    <property type="evidence" value="ECO:0007669"/>
    <property type="project" value="UniProtKB-KW"/>
</dbReference>
<dbReference type="InterPro" id="IPR029154">
    <property type="entry name" value="HIBADH-like_NADP-bd"/>
</dbReference>
<evidence type="ECO:0000313" key="16">
    <source>
        <dbReference type="EMBL" id="CAD8863965.1"/>
    </source>
</evidence>
<dbReference type="Gene3D" id="1.10.1040.10">
    <property type="entry name" value="N-(1-d-carboxylethyl)-l-norvaline Dehydrogenase, domain 2"/>
    <property type="match status" value="1"/>
</dbReference>
<proteinExistence type="inferred from homology"/>
<dbReference type="EC" id="1.1.1.411" evidence="9"/>
<evidence type="ECO:0000256" key="7">
    <source>
        <dbReference type="ARBA" id="ARBA00037062"/>
    </source>
</evidence>
<dbReference type="InterPro" id="IPR036291">
    <property type="entry name" value="NAD(P)-bd_dom_sf"/>
</dbReference>
<dbReference type="AlphaFoldDB" id="A0A7S1ASQ1"/>
<comment type="similarity">
    <text evidence="8">Belongs to the HIBADH-related family. L-threonate dehydrogenase subfamily.</text>
</comment>
<dbReference type="GO" id="GO:0005524">
    <property type="term" value="F:ATP binding"/>
    <property type="evidence" value="ECO:0007669"/>
    <property type="project" value="UniProtKB-KW"/>
</dbReference>